<dbReference type="GO" id="GO:0030130">
    <property type="term" value="C:clathrin coat of trans-Golgi network vesicle"/>
    <property type="evidence" value="ECO:0007669"/>
    <property type="project" value="InterPro"/>
</dbReference>
<comment type="caution">
    <text evidence="9">The sequence shown here is derived from an EMBL/GenBank/DDBJ whole genome shotgun (WGS) entry which is preliminary data.</text>
</comment>
<keyword evidence="6 7" id="KW-0968">Cytoplasmic vesicle</keyword>
<comment type="function">
    <text evidence="1 7">Clathrin is the major protein of the polyhedral coat of coated pits and vesicles.</text>
</comment>
<dbReference type="InterPro" id="IPR000996">
    <property type="entry name" value="Clathrin_L-chain"/>
</dbReference>
<keyword evidence="10" id="KW-1185">Reference proteome</keyword>
<dbReference type="PANTHER" id="PTHR10639:SF7">
    <property type="entry name" value="CLATHRIN LIGHT CHAIN"/>
    <property type="match status" value="1"/>
</dbReference>
<evidence type="ECO:0000256" key="6">
    <source>
        <dbReference type="ARBA" id="ARBA00023329"/>
    </source>
</evidence>
<proteinExistence type="inferred from homology"/>
<dbReference type="Proteomes" id="UP000734854">
    <property type="component" value="Unassembled WGS sequence"/>
</dbReference>
<feature type="region of interest" description="Disordered" evidence="8">
    <location>
        <begin position="241"/>
        <end position="267"/>
    </location>
</feature>
<dbReference type="GO" id="GO:0005198">
    <property type="term" value="F:structural molecule activity"/>
    <property type="evidence" value="ECO:0007669"/>
    <property type="project" value="InterPro"/>
</dbReference>
<organism evidence="9 10">
    <name type="scientific">Zingiber officinale</name>
    <name type="common">Ginger</name>
    <name type="synonym">Amomum zingiber</name>
    <dbReference type="NCBI Taxonomy" id="94328"/>
    <lineage>
        <taxon>Eukaryota</taxon>
        <taxon>Viridiplantae</taxon>
        <taxon>Streptophyta</taxon>
        <taxon>Embryophyta</taxon>
        <taxon>Tracheophyta</taxon>
        <taxon>Spermatophyta</taxon>
        <taxon>Magnoliopsida</taxon>
        <taxon>Liliopsida</taxon>
        <taxon>Zingiberales</taxon>
        <taxon>Zingiberaceae</taxon>
        <taxon>Zingiber</taxon>
    </lineage>
</organism>
<comment type="subcellular location">
    <subcellularLocation>
        <location evidence="2 7">Cytoplasmic vesicle membrane</location>
        <topology evidence="2 7">Peripheral membrane protein</topology>
        <orientation evidence="2 7">Cytoplasmic side</orientation>
    </subcellularLocation>
    <subcellularLocation>
        <location evidence="7">Membrane</location>
        <location evidence="7">Coated pit</location>
        <topology evidence="7">Peripheral membrane protein</topology>
        <orientation evidence="7">Cytoplasmic side</orientation>
    </subcellularLocation>
    <text evidence="7">Cytoplasmic face of coated pits and vesicles.</text>
</comment>
<gene>
    <name evidence="9" type="ORF">ZIOFF_058326</name>
</gene>
<accession>A0A8J5F3P2</accession>
<feature type="compositionally biased region" description="Basic and acidic residues" evidence="8">
    <location>
        <begin position="241"/>
        <end position="252"/>
    </location>
</feature>
<sequence>MSSAFDSLSHDGDDDAAAAGGRGATNGPFDDGYLGYNPRLPSQRFDSFSTFSPSEDADDPAPPSHAFPVDVASGGAGDGFVFHSDDASVHVQQLAMSDDHGIPVSDEGYGFSTAAASPFTMPQANGTAHGVEENGEIFRSDGPTLPDLDQMQMEEGFLLREWRRQNGIQLEEKERKEKDSRNEIISEAEQYIQAFYEKRKMNRETNRLCLANQEKFHANADKQYWKAISELIPHEIASIEKKRGKQEQEKKPSVVVIQGPKPGKPTDLSRMRHILVKLKHTPPPHMKPPTPPPPPPPVAAPAKDAKDGAATPASDAQPNGAAAITKVEIPATERQGMKAPELVATA</sequence>
<reference evidence="9 10" key="1">
    <citation type="submission" date="2020-08" db="EMBL/GenBank/DDBJ databases">
        <title>Plant Genome Project.</title>
        <authorList>
            <person name="Zhang R.-G."/>
        </authorList>
    </citation>
    <scope>NUCLEOTIDE SEQUENCE [LARGE SCALE GENOMIC DNA]</scope>
    <source>
        <tissue evidence="9">Rhizome</tissue>
    </source>
</reference>
<feature type="region of interest" description="Disordered" evidence="8">
    <location>
        <begin position="280"/>
        <end position="346"/>
    </location>
</feature>
<evidence type="ECO:0000256" key="5">
    <source>
        <dbReference type="ARBA" id="ARBA00023176"/>
    </source>
</evidence>
<evidence type="ECO:0000313" key="10">
    <source>
        <dbReference type="Proteomes" id="UP000734854"/>
    </source>
</evidence>
<comment type="similarity">
    <text evidence="3 7">Belongs to the clathrin light chain family.</text>
</comment>
<evidence type="ECO:0000256" key="8">
    <source>
        <dbReference type="SAM" id="MobiDB-lite"/>
    </source>
</evidence>
<name>A0A8J5F3P2_ZINOF</name>
<evidence type="ECO:0000256" key="1">
    <source>
        <dbReference type="ARBA" id="ARBA00003913"/>
    </source>
</evidence>
<evidence type="ECO:0000256" key="2">
    <source>
        <dbReference type="ARBA" id="ARBA00004180"/>
    </source>
</evidence>
<feature type="region of interest" description="Disordered" evidence="8">
    <location>
        <begin position="1"/>
        <end position="65"/>
    </location>
</feature>
<evidence type="ECO:0000256" key="4">
    <source>
        <dbReference type="ARBA" id="ARBA00023136"/>
    </source>
</evidence>
<dbReference type="EMBL" id="JACMSC010000016">
    <property type="protein sequence ID" value="KAG6481707.1"/>
    <property type="molecule type" value="Genomic_DNA"/>
</dbReference>
<evidence type="ECO:0000256" key="7">
    <source>
        <dbReference type="RuleBase" id="RU363137"/>
    </source>
</evidence>
<dbReference type="PANTHER" id="PTHR10639">
    <property type="entry name" value="CLATHRIN LIGHT CHAIN"/>
    <property type="match status" value="1"/>
</dbReference>
<dbReference type="GO" id="GO:0032050">
    <property type="term" value="F:clathrin heavy chain binding"/>
    <property type="evidence" value="ECO:0007669"/>
    <property type="project" value="TreeGrafter"/>
</dbReference>
<dbReference type="GO" id="GO:0030132">
    <property type="term" value="C:clathrin coat of coated pit"/>
    <property type="evidence" value="ECO:0007669"/>
    <property type="project" value="InterPro"/>
</dbReference>
<dbReference type="AlphaFoldDB" id="A0A8J5F3P2"/>
<dbReference type="GO" id="GO:0072583">
    <property type="term" value="P:clathrin-dependent endocytosis"/>
    <property type="evidence" value="ECO:0007669"/>
    <property type="project" value="TreeGrafter"/>
</dbReference>
<protein>
    <recommendedName>
        <fullName evidence="7">Clathrin light chain</fullName>
    </recommendedName>
</protein>
<evidence type="ECO:0000313" key="9">
    <source>
        <dbReference type="EMBL" id="KAG6481707.1"/>
    </source>
</evidence>
<feature type="compositionally biased region" description="Pro residues" evidence="8">
    <location>
        <begin position="283"/>
        <end position="299"/>
    </location>
</feature>
<evidence type="ECO:0000256" key="3">
    <source>
        <dbReference type="ARBA" id="ARBA00005263"/>
    </source>
</evidence>
<keyword evidence="4 7" id="KW-0472">Membrane</keyword>
<dbReference type="GO" id="GO:0006886">
    <property type="term" value="P:intracellular protein transport"/>
    <property type="evidence" value="ECO:0007669"/>
    <property type="project" value="InterPro"/>
</dbReference>
<dbReference type="Pfam" id="PF01086">
    <property type="entry name" value="Clathrin_lg_ch"/>
    <property type="match status" value="1"/>
</dbReference>
<keyword evidence="5 7" id="KW-0168">Coated pit</keyword>